<evidence type="ECO:0000256" key="8">
    <source>
        <dbReference type="ARBA" id="ARBA00036824"/>
    </source>
</evidence>
<keyword evidence="13" id="KW-1185">Reference proteome</keyword>
<evidence type="ECO:0000256" key="1">
    <source>
        <dbReference type="ARBA" id="ARBA00004613"/>
    </source>
</evidence>
<dbReference type="GO" id="GO:0005576">
    <property type="term" value="C:extracellular region"/>
    <property type="evidence" value="ECO:0007669"/>
    <property type="project" value="UniProtKB-SubCell"/>
</dbReference>
<comment type="catalytic activity">
    <reaction evidence="8">
        <text>Successive hydrolysis of beta-D-glucose units from the non-reducing ends of (1-&gt;3)-beta-D-glucans, releasing alpha-glucose.</text>
        <dbReference type="EC" id="3.2.1.58"/>
    </reaction>
</comment>
<name>A0A3N4L2Z8_9PEZI</name>
<accession>A0A3N4L2Z8</accession>
<comment type="subcellular location">
    <subcellularLocation>
        <location evidence="1">Secreted</location>
    </subcellularLocation>
</comment>
<dbReference type="InterPro" id="IPR050386">
    <property type="entry name" value="Glycosyl_hydrolase_5"/>
</dbReference>
<feature type="domain" description="Glycoside hydrolase family 5" evidence="11">
    <location>
        <begin position="66"/>
        <end position="296"/>
    </location>
</feature>
<dbReference type="SUPFAM" id="SSF51445">
    <property type="entry name" value="(Trans)glycosidases"/>
    <property type="match status" value="1"/>
</dbReference>
<proteinExistence type="inferred from homology"/>
<reference evidence="12 13" key="1">
    <citation type="journal article" date="2018" name="Nat. Ecol. Evol.">
        <title>Pezizomycetes genomes reveal the molecular basis of ectomycorrhizal truffle lifestyle.</title>
        <authorList>
            <person name="Murat C."/>
            <person name="Payen T."/>
            <person name="Noel B."/>
            <person name="Kuo A."/>
            <person name="Morin E."/>
            <person name="Chen J."/>
            <person name="Kohler A."/>
            <person name="Krizsan K."/>
            <person name="Balestrini R."/>
            <person name="Da Silva C."/>
            <person name="Montanini B."/>
            <person name="Hainaut M."/>
            <person name="Levati E."/>
            <person name="Barry K.W."/>
            <person name="Belfiori B."/>
            <person name="Cichocki N."/>
            <person name="Clum A."/>
            <person name="Dockter R.B."/>
            <person name="Fauchery L."/>
            <person name="Guy J."/>
            <person name="Iotti M."/>
            <person name="Le Tacon F."/>
            <person name="Lindquist E.A."/>
            <person name="Lipzen A."/>
            <person name="Malagnac F."/>
            <person name="Mello A."/>
            <person name="Molinier V."/>
            <person name="Miyauchi S."/>
            <person name="Poulain J."/>
            <person name="Riccioni C."/>
            <person name="Rubini A."/>
            <person name="Sitrit Y."/>
            <person name="Splivallo R."/>
            <person name="Traeger S."/>
            <person name="Wang M."/>
            <person name="Zifcakova L."/>
            <person name="Wipf D."/>
            <person name="Zambonelli A."/>
            <person name="Paolocci F."/>
            <person name="Nowrousian M."/>
            <person name="Ottonello S."/>
            <person name="Baldrian P."/>
            <person name="Spatafora J.W."/>
            <person name="Henrissat B."/>
            <person name="Nagy L.G."/>
            <person name="Aury J.M."/>
            <person name="Wincker P."/>
            <person name="Grigoriev I.V."/>
            <person name="Bonfante P."/>
            <person name="Martin F.M."/>
        </authorList>
    </citation>
    <scope>NUCLEOTIDE SEQUENCE [LARGE SCALE GENOMIC DNA]</scope>
    <source>
        <strain evidence="12 13">CCBAS932</strain>
    </source>
</reference>
<dbReference type="GO" id="GO:0071555">
    <property type="term" value="P:cell wall organization"/>
    <property type="evidence" value="ECO:0007669"/>
    <property type="project" value="UniProtKB-KW"/>
</dbReference>
<dbReference type="PANTHER" id="PTHR31297:SF1">
    <property type="entry name" value="GLUCAN 1,3-BETA-GLUCOSIDASE I_II-RELATED"/>
    <property type="match status" value="1"/>
</dbReference>
<evidence type="ECO:0000256" key="9">
    <source>
        <dbReference type="ARBA" id="ARBA00038929"/>
    </source>
</evidence>
<dbReference type="InterPro" id="IPR001547">
    <property type="entry name" value="Glyco_hydro_5"/>
</dbReference>
<dbReference type="GO" id="GO:0004338">
    <property type="term" value="F:glucan exo-1,3-beta-glucosidase activity"/>
    <property type="evidence" value="ECO:0007669"/>
    <property type="project" value="UniProtKB-EC"/>
</dbReference>
<keyword evidence="6 10" id="KW-0326">Glycosidase</keyword>
<dbReference type="STRING" id="1392247.A0A3N4L2Z8"/>
<dbReference type="AlphaFoldDB" id="A0A3N4L2Z8"/>
<dbReference type="InParanoid" id="A0A3N4L2Z8"/>
<evidence type="ECO:0000256" key="2">
    <source>
        <dbReference type="ARBA" id="ARBA00005641"/>
    </source>
</evidence>
<dbReference type="GO" id="GO:0009986">
    <property type="term" value="C:cell surface"/>
    <property type="evidence" value="ECO:0007669"/>
    <property type="project" value="TreeGrafter"/>
</dbReference>
<evidence type="ECO:0000256" key="5">
    <source>
        <dbReference type="ARBA" id="ARBA00022801"/>
    </source>
</evidence>
<gene>
    <name evidence="12" type="ORF">P167DRAFT_550962</name>
</gene>
<dbReference type="FunFam" id="3.20.20.80:FF:000033">
    <property type="entry name" value="Glucan 1,3-beta-glucosidase A"/>
    <property type="match status" value="1"/>
</dbReference>
<dbReference type="FunCoup" id="A0A3N4L2Z8">
    <property type="interactions" value="126"/>
</dbReference>
<evidence type="ECO:0000256" key="3">
    <source>
        <dbReference type="ARBA" id="ARBA00022525"/>
    </source>
</evidence>
<sequence length="398" mass="44421">MHSNKENIEKRALTFNYGGVKVRGVNLGGWLLTEPWITPSIYDSVPGAVDEWTLCQYIGKDACYGKLSNHWNNFITADDFYQIAAAGLNHVRIPIGYWAVRMRDGDPFVSGQLDILDRAIGWARAAGLKVWIDLHGAPGSQNGFDNSGYRDHLEWQTGNNQQLTVEVIRTLSQRYAQSSYNDVVTAIELLNEPLGPNLSRSKIEQYWYDGWGTVRDSSPDVAVVIGDGFFDPNSWNGFMTSGFNNVILDTHTYQVFSPGELSRDINAHVGAACGVGNNIRTTDKWTVVGEWSAARTDCTKYLNGVGRGARWEGNFGGSQYFGACGNRYSGSVAAYSAEEKANTRAYIEAQLDAYERNAGWFFWTWKTEGAPDWDMKDLLANGLFPQPLTQRYANRCGY</sequence>
<comment type="similarity">
    <text evidence="2 10">Belongs to the glycosyl hydrolase 5 (cellulase A) family.</text>
</comment>
<organism evidence="12 13">
    <name type="scientific">Morchella conica CCBAS932</name>
    <dbReference type="NCBI Taxonomy" id="1392247"/>
    <lineage>
        <taxon>Eukaryota</taxon>
        <taxon>Fungi</taxon>
        <taxon>Dikarya</taxon>
        <taxon>Ascomycota</taxon>
        <taxon>Pezizomycotina</taxon>
        <taxon>Pezizomycetes</taxon>
        <taxon>Pezizales</taxon>
        <taxon>Morchellaceae</taxon>
        <taxon>Morchella</taxon>
    </lineage>
</organism>
<evidence type="ECO:0000259" key="11">
    <source>
        <dbReference type="Pfam" id="PF00150"/>
    </source>
</evidence>
<evidence type="ECO:0000256" key="6">
    <source>
        <dbReference type="ARBA" id="ARBA00023295"/>
    </source>
</evidence>
<dbReference type="EMBL" id="ML119106">
    <property type="protein sequence ID" value="RPB17260.1"/>
    <property type="molecule type" value="Genomic_DNA"/>
</dbReference>
<dbReference type="OrthoDB" id="62120at2759"/>
<protein>
    <recommendedName>
        <fullName evidence="9">glucan 1,3-beta-glucosidase</fullName>
        <ecNumber evidence="9">3.2.1.58</ecNumber>
    </recommendedName>
</protein>
<keyword evidence="5 10" id="KW-0378">Hydrolase</keyword>
<evidence type="ECO:0000313" key="12">
    <source>
        <dbReference type="EMBL" id="RPB17260.1"/>
    </source>
</evidence>
<evidence type="ECO:0000313" key="13">
    <source>
        <dbReference type="Proteomes" id="UP000277580"/>
    </source>
</evidence>
<evidence type="ECO:0000256" key="4">
    <source>
        <dbReference type="ARBA" id="ARBA00022729"/>
    </source>
</evidence>
<dbReference type="InterPro" id="IPR017853">
    <property type="entry name" value="GH"/>
</dbReference>
<dbReference type="Gene3D" id="3.20.20.80">
    <property type="entry name" value="Glycosidases"/>
    <property type="match status" value="1"/>
</dbReference>
<dbReference type="EC" id="3.2.1.58" evidence="9"/>
<evidence type="ECO:0000256" key="7">
    <source>
        <dbReference type="ARBA" id="ARBA00023316"/>
    </source>
</evidence>
<keyword evidence="7" id="KW-0961">Cell wall biogenesis/degradation</keyword>
<dbReference type="Proteomes" id="UP000277580">
    <property type="component" value="Unassembled WGS sequence"/>
</dbReference>
<keyword evidence="3" id="KW-0964">Secreted</keyword>
<dbReference type="GO" id="GO:0009251">
    <property type="term" value="P:glucan catabolic process"/>
    <property type="evidence" value="ECO:0007669"/>
    <property type="project" value="TreeGrafter"/>
</dbReference>
<keyword evidence="4" id="KW-0732">Signal</keyword>
<dbReference type="PANTHER" id="PTHR31297">
    <property type="entry name" value="GLUCAN ENDO-1,6-BETA-GLUCOSIDASE B"/>
    <property type="match status" value="1"/>
</dbReference>
<dbReference type="Pfam" id="PF00150">
    <property type="entry name" value="Cellulase"/>
    <property type="match status" value="1"/>
</dbReference>
<evidence type="ECO:0000256" key="10">
    <source>
        <dbReference type="RuleBase" id="RU361153"/>
    </source>
</evidence>